<dbReference type="SUPFAM" id="SSF53474">
    <property type="entry name" value="alpha/beta-Hydrolases"/>
    <property type="match status" value="1"/>
</dbReference>
<feature type="domain" description="Peptidase S9 prolyl oligopeptidase catalytic" evidence="1">
    <location>
        <begin position="112"/>
        <end position="250"/>
    </location>
</feature>
<dbReference type="eggNOG" id="COG2755">
    <property type="taxonomic scope" value="Bacteria"/>
</dbReference>
<dbReference type="OrthoDB" id="1092902at2"/>
<protein>
    <submittedName>
        <fullName evidence="2">Prolyl oligopeptidase family protein</fullName>
    </submittedName>
</protein>
<gene>
    <name evidence="2" type="ORF">SAMN05444380_12059</name>
</gene>
<keyword evidence="3" id="KW-1185">Reference proteome</keyword>
<dbReference type="InterPro" id="IPR029058">
    <property type="entry name" value="AB_hydrolase_fold"/>
</dbReference>
<dbReference type="STRING" id="385682.SAMN05444380_12059"/>
<evidence type="ECO:0000313" key="3">
    <source>
        <dbReference type="Proteomes" id="UP000181976"/>
    </source>
</evidence>
<dbReference type="InterPro" id="IPR036514">
    <property type="entry name" value="SGNH_hydro_sf"/>
</dbReference>
<name>A0A1I2DYE6_9BACT</name>
<dbReference type="EMBL" id="FONA01000020">
    <property type="protein sequence ID" value="SFE85000.1"/>
    <property type="molecule type" value="Genomic_DNA"/>
</dbReference>
<dbReference type="GO" id="GO:0006508">
    <property type="term" value="P:proteolysis"/>
    <property type="evidence" value="ECO:0007669"/>
    <property type="project" value="InterPro"/>
</dbReference>
<dbReference type="PANTHER" id="PTHR30383">
    <property type="entry name" value="THIOESTERASE 1/PROTEASE 1/LYSOPHOSPHOLIPASE L1"/>
    <property type="match status" value="1"/>
</dbReference>
<dbReference type="Proteomes" id="UP000181976">
    <property type="component" value="Unassembled WGS sequence"/>
</dbReference>
<dbReference type="InterPro" id="IPR001375">
    <property type="entry name" value="Peptidase_S9_cat"/>
</dbReference>
<accession>A0A1I2DYE6</accession>
<dbReference type="PANTHER" id="PTHR30383:SF29">
    <property type="entry name" value="SGNH HYDROLASE-TYPE ESTERASE DOMAIN-CONTAINING PROTEIN"/>
    <property type="match status" value="1"/>
</dbReference>
<dbReference type="InterPro" id="IPR001087">
    <property type="entry name" value="GDSL"/>
</dbReference>
<dbReference type="eggNOG" id="COG1073">
    <property type="taxonomic scope" value="Bacteria"/>
</dbReference>
<sequence>MKLQKRFIAMPLLFWIGMMALSQRNDRVEVQWPKVVQTVEILSSTDGTVQKAILYSSRSETPKPLIVSLHTWSGDYLQYDPLIREIVARDWNYIHPDFRGPNNHPEAGGSEKVISDLMDAINYALKNTNSDPEDVHIIGLSGGGLVTLAAYMNLDFPVKTFSAWAPISDLEAWYYESVGRRLKYARDIMRIVSVDTVFNRDEAIRRSPLWQSFPRKLREDANLFLYAGVHDGCKGSVPFTHSVKMYNRLAGELAYGVADLDSVISLKLKDSILVSQEEMIDLLTRRFHPAFETLPKLFDRNVFLLRNFRNIHLTIFDGGHEQLPQALGLIPYKKTTSLKYNILTLGDSNGEIPHGWVNQLKNMMPESKIINISQSGRTIGFDNLGRKELNALRNIDEYLNQAQSQIGHETYDCLVVCLGTNDAKKVFANRQEEVVANFRKLLFRVKKHQLIRTSDPRLLFVTPPPMRTYDILEKYEGGNERLGKLIPELTAIAKNMGFDVIDIYHPLQGILDYYAEDGIHMSAPGQEIIASKIVEYLKFLK</sequence>
<dbReference type="GO" id="GO:0016788">
    <property type="term" value="F:hydrolase activity, acting on ester bonds"/>
    <property type="evidence" value="ECO:0007669"/>
    <property type="project" value="UniProtKB-ARBA"/>
</dbReference>
<dbReference type="RefSeq" id="WP_010526589.1">
    <property type="nucleotide sequence ID" value="NZ_AFSL01000012.1"/>
</dbReference>
<evidence type="ECO:0000259" key="1">
    <source>
        <dbReference type="Pfam" id="PF00326"/>
    </source>
</evidence>
<evidence type="ECO:0000313" key="2">
    <source>
        <dbReference type="EMBL" id="SFE85000.1"/>
    </source>
</evidence>
<dbReference type="AlphaFoldDB" id="A0A1I2DYE6"/>
<dbReference type="InterPro" id="IPR051532">
    <property type="entry name" value="Ester_Hydrolysis_Enzymes"/>
</dbReference>
<dbReference type="Gene3D" id="3.40.50.1110">
    <property type="entry name" value="SGNH hydrolase"/>
    <property type="match status" value="1"/>
</dbReference>
<dbReference type="Pfam" id="PF00326">
    <property type="entry name" value="Peptidase_S9"/>
    <property type="match status" value="1"/>
</dbReference>
<organism evidence="2 3">
    <name type="scientific">Thermophagus xiamenensis</name>
    <dbReference type="NCBI Taxonomy" id="385682"/>
    <lineage>
        <taxon>Bacteria</taxon>
        <taxon>Pseudomonadati</taxon>
        <taxon>Bacteroidota</taxon>
        <taxon>Bacteroidia</taxon>
        <taxon>Marinilabiliales</taxon>
        <taxon>Marinilabiliaceae</taxon>
        <taxon>Thermophagus</taxon>
    </lineage>
</organism>
<dbReference type="Pfam" id="PF00657">
    <property type="entry name" value="Lipase_GDSL"/>
    <property type="match status" value="1"/>
</dbReference>
<dbReference type="GO" id="GO:0008236">
    <property type="term" value="F:serine-type peptidase activity"/>
    <property type="evidence" value="ECO:0007669"/>
    <property type="project" value="InterPro"/>
</dbReference>
<dbReference type="InParanoid" id="A0A1I2DYE6"/>
<dbReference type="Gene3D" id="3.40.50.1820">
    <property type="entry name" value="alpha/beta hydrolase"/>
    <property type="match status" value="1"/>
</dbReference>
<reference evidence="2 3" key="1">
    <citation type="submission" date="2016-10" db="EMBL/GenBank/DDBJ databases">
        <authorList>
            <person name="de Groot N.N."/>
        </authorList>
    </citation>
    <scope>NUCLEOTIDE SEQUENCE [LARGE SCALE GENOMIC DNA]</scope>
    <source>
        <strain evidence="2 3">DSM 19012</strain>
    </source>
</reference>
<proteinExistence type="predicted"/>
<dbReference type="SUPFAM" id="SSF52266">
    <property type="entry name" value="SGNH hydrolase"/>
    <property type="match status" value="1"/>
</dbReference>